<dbReference type="EMBL" id="BAABCW010000017">
    <property type="protein sequence ID" value="GAA3517297.1"/>
    <property type="molecule type" value="Genomic_DNA"/>
</dbReference>
<evidence type="ECO:0008006" key="3">
    <source>
        <dbReference type="Google" id="ProtNLM"/>
    </source>
</evidence>
<evidence type="ECO:0000313" key="1">
    <source>
        <dbReference type="EMBL" id="GAA3517297.1"/>
    </source>
</evidence>
<accession>A0ABP6USM7</accession>
<gene>
    <name evidence="1" type="ORF">GCM10022393_34250</name>
</gene>
<reference evidence="2" key="1">
    <citation type="journal article" date="2019" name="Int. J. Syst. Evol. Microbiol.">
        <title>The Global Catalogue of Microorganisms (GCM) 10K type strain sequencing project: providing services to taxonomists for standard genome sequencing and annotation.</title>
        <authorList>
            <consortium name="The Broad Institute Genomics Platform"/>
            <consortium name="The Broad Institute Genome Sequencing Center for Infectious Disease"/>
            <person name="Wu L."/>
            <person name="Ma J."/>
        </authorList>
    </citation>
    <scope>NUCLEOTIDE SEQUENCE [LARGE SCALE GENOMIC DNA]</scope>
    <source>
        <strain evidence="2">JCM 17106</strain>
    </source>
</reference>
<proteinExistence type="predicted"/>
<keyword evidence="2" id="KW-1185">Reference proteome</keyword>
<dbReference type="Proteomes" id="UP001500459">
    <property type="component" value="Unassembled WGS sequence"/>
</dbReference>
<protein>
    <recommendedName>
        <fullName evidence="3">DUF3857 domain-containing protein</fullName>
    </recommendedName>
</protein>
<evidence type="ECO:0000313" key="2">
    <source>
        <dbReference type="Proteomes" id="UP001500459"/>
    </source>
</evidence>
<name>A0ABP6USM7_9FLAO</name>
<comment type="caution">
    <text evidence="1">The sequence shown here is derived from an EMBL/GenBank/DDBJ whole genome shotgun (WGS) entry which is preliminary data.</text>
</comment>
<sequence length="529" mass="61626">MYAVSIFAQKKEITIPFNPDTSTPYKYDLQSFTKIDEYNSQQITVEGSYEMAFKKSTTNFIATDTFSKLEIISGNKLIFSLNLMQEYYSRKRVLKDYFNTIPLTRKFDFKGTQTEGWDTSFILYYPEMGKSDKQKILKVVEQLDAPLRTFYIDRPMTVGDTFTNNDMMNAAQLNLASKSINIEAKLIEVKDDEALFIFKSTFFIPQRSRDKEIIDRKEAKAAGMLVVDINSGMPIKARMILEMGDEYAITTMNKKGMQKSNYKYWEFIRGQYGEIHSVSQPKKDQEQKSYEELTVATKEKALERLDSITPFLTIKSHTRGCGYISATTKQFTKGVRLYPRHIKGIIRDSTFFDQKIDVDKEPIYLYANDWSDHTEASIIYCDLPRDIKIKYDCELSMPYGIEQNKYLIDEYAGNTDEKLTTKIFDWKDNSISVKDQTYVEYYNDQKERIFPRSVQYDFLPTKSDTIYGIPKKDITPNQCFLLMNAFSSEKFNLSYIYNFKEKIAAITIYQPIGYATVARNYELSVKTND</sequence>
<organism evidence="1 2">
    <name type="scientific">Aquimarina addita</name>
    <dbReference type="NCBI Taxonomy" id="870485"/>
    <lineage>
        <taxon>Bacteria</taxon>
        <taxon>Pseudomonadati</taxon>
        <taxon>Bacteroidota</taxon>
        <taxon>Flavobacteriia</taxon>
        <taxon>Flavobacteriales</taxon>
        <taxon>Flavobacteriaceae</taxon>
        <taxon>Aquimarina</taxon>
    </lineage>
</organism>